<protein>
    <submittedName>
        <fullName evidence="3">Glutathione S-transferase</fullName>
    </submittedName>
</protein>
<dbReference type="SFLD" id="SFLDS00019">
    <property type="entry name" value="Glutathione_Transferase_(cytos"/>
    <property type="match status" value="1"/>
</dbReference>
<dbReference type="SFLD" id="SFLDG00358">
    <property type="entry name" value="Main_(cytGST)"/>
    <property type="match status" value="1"/>
</dbReference>
<organism evidence="3 4">
    <name type="scientific">Pseudoxanthomonas indica</name>
    <dbReference type="NCBI Taxonomy" id="428993"/>
    <lineage>
        <taxon>Bacteria</taxon>
        <taxon>Pseudomonadati</taxon>
        <taxon>Pseudomonadota</taxon>
        <taxon>Gammaproteobacteria</taxon>
        <taxon>Lysobacterales</taxon>
        <taxon>Lysobacteraceae</taxon>
        <taxon>Pseudoxanthomonas</taxon>
    </lineage>
</organism>
<dbReference type="PANTHER" id="PTHR44051">
    <property type="entry name" value="GLUTATHIONE S-TRANSFERASE-RELATED"/>
    <property type="match status" value="1"/>
</dbReference>
<dbReference type="CDD" id="cd00570">
    <property type="entry name" value="GST_N_family"/>
    <property type="match status" value="1"/>
</dbReference>
<dbReference type="PANTHER" id="PTHR44051:SF8">
    <property type="entry name" value="GLUTATHIONE S-TRANSFERASE GSTA"/>
    <property type="match status" value="1"/>
</dbReference>
<dbReference type="PROSITE" id="PS50405">
    <property type="entry name" value="GST_CTER"/>
    <property type="match status" value="1"/>
</dbReference>
<dbReference type="InterPro" id="IPR036249">
    <property type="entry name" value="Thioredoxin-like_sf"/>
</dbReference>
<dbReference type="Gene3D" id="1.20.1050.10">
    <property type="match status" value="1"/>
</dbReference>
<feature type="domain" description="GST N-terminal" evidence="1">
    <location>
        <begin position="1"/>
        <end position="83"/>
    </location>
</feature>
<gene>
    <name evidence="3" type="ORF">SAMN06296058_3426</name>
</gene>
<dbReference type="InterPro" id="IPR010987">
    <property type="entry name" value="Glutathione-S-Trfase_C-like"/>
</dbReference>
<evidence type="ECO:0000259" key="2">
    <source>
        <dbReference type="PROSITE" id="PS50405"/>
    </source>
</evidence>
<sequence length="231" mass="26374">MALVLFYHPLASFCHKVTIALYENGTDFTPEIIRHDLPSDRAALLEAWPVGKMPVLRDEERALTIPESSLIIEYLDTHYPGPRALLPRDADAALQARLWDRFFDLYVQVPMQKHVADRLRPDDQRDPYGVAEATATLETAYRMLEAHLEGRQWVLGDAFSMADCAAAPALFYAGVIHPFPENATRIRDYLGRLMARPSVHRTYEEAKPFIQYFPYRAQMPVGWGGVDWPTD</sequence>
<evidence type="ECO:0000313" key="4">
    <source>
        <dbReference type="Proteomes" id="UP000190341"/>
    </source>
</evidence>
<dbReference type="Proteomes" id="UP000190341">
    <property type="component" value="Unassembled WGS sequence"/>
</dbReference>
<keyword evidence="4" id="KW-1185">Reference proteome</keyword>
<dbReference type="GO" id="GO:0016740">
    <property type="term" value="F:transferase activity"/>
    <property type="evidence" value="ECO:0007669"/>
    <property type="project" value="UniProtKB-KW"/>
</dbReference>
<accession>A0A1T5LYE1</accession>
<dbReference type="EMBL" id="FUZV01000002">
    <property type="protein sequence ID" value="SKC80987.1"/>
    <property type="molecule type" value="Genomic_DNA"/>
</dbReference>
<dbReference type="AlphaFoldDB" id="A0A1T5LYE1"/>
<keyword evidence="3" id="KW-0808">Transferase</keyword>
<feature type="domain" description="GST C-terminal" evidence="2">
    <location>
        <begin position="89"/>
        <end position="221"/>
    </location>
</feature>
<dbReference type="InterPro" id="IPR040079">
    <property type="entry name" value="Glutathione_S-Trfase"/>
</dbReference>
<dbReference type="RefSeq" id="WP_079725954.1">
    <property type="nucleotide sequence ID" value="NZ_BMCL01000001.1"/>
</dbReference>
<evidence type="ECO:0000259" key="1">
    <source>
        <dbReference type="PROSITE" id="PS50404"/>
    </source>
</evidence>
<dbReference type="STRING" id="428993.SAMN06296058_3426"/>
<name>A0A1T5LYE1_9GAMM</name>
<dbReference type="Pfam" id="PF13417">
    <property type="entry name" value="GST_N_3"/>
    <property type="match status" value="1"/>
</dbReference>
<dbReference type="InterPro" id="IPR036282">
    <property type="entry name" value="Glutathione-S-Trfase_C_sf"/>
</dbReference>
<dbReference type="PROSITE" id="PS50404">
    <property type="entry name" value="GST_NTER"/>
    <property type="match status" value="1"/>
</dbReference>
<dbReference type="SUPFAM" id="SSF47616">
    <property type="entry name" value="GST C-terminal domain-like"/>
    <property type="match status" value="1"/>
</dbReference>
<dbReference type="OrthoDB" id="9782992at2"/>
<dbReference type="SUPFAM" id="SSF52833">
    <property type="entry name" value="Thioredoxin-like"/>
    <property type="match status" value="1"/>
</dbReference>
<dbReference type="InterPro" id="IPR004045">
    <property type="entry name" value="Glutathione_S-Trfase_N"/>
</dbReference>
<reference evidence="3 4" key="1">
    <citation type="submission" date="2017-02" db="EMBL/GenBank/DDBJ databases">
        <authorList>
            <person name="Peterson S.W."/>
        </authorList>
    </citation>
    <scope>NUCLEOTIDE SEQUENCE [LARGE SCALE GENOMIC DNA]</scope>
    <source>
        <strain evidence="3 4">P15</strain>
    </source>
</reference>
<evidence type="ECO:0000313" key="3">
    <source>
        <dbReference type="EMBL" id="SKC80987.1"/>
    </source>
</evidence>
<dbReference type="Gene3D" id="3.40.30.10">
    <property type="entry name" value="Glutaredoxin"/>
    <property type="match status" value="1"/>
</dbReference>
<dbReference type="CDD" id="cd00299">
    <property type="entry name" value="GST_C_family"/>
    <property type="match status" value="1"/>
</dbReference>
<dbReference type="Pfam" id="PF13410">
    <property type="entry name" value="GST_C_2"/>
    <property type="match status" value="1"/>
</dbReference>
<proteinExistence type="predicted"/>